<dbReference type="AlphaFoldDB" id="F4RJQ6"/>
<dbReference type="EMBL" id="GL883104">
    <property type="protein sequence ID" value="EGG07454.1"/>
    <property type="molecule type" value="Genomic_DNA"/>
</dbReference>
<name>F4RJQ6_MELLP</name>
<feature type="region of interest" description="Disordered" evidence="1">
    <location>
        <begin position="405"/>
        <end position="477"/>
    </location>
</feature>
<reference evidence="3" key="1">
    <citation type="journal article" date="2011" name="Proc. Natl. Acad. Sci. U.S.A.">
        <title>Obligate biotrophy features unraveled by the genomic analysis of rust fungi.</title>
        <authorList>
            <person name="Duplessis S."/>
            <person name="Cuomo C.A."/>
            <person name="Lin Y.-C."/>
            <person name="Aerts A."/>
            <person name="Tisserant E."/>
            <person name="Veneault-Fourrey C."/>
            <person name="Joly D.L."/>
            <person name="Hacquard S."/>
            <person name="Amselem J."/>
            <person name="Cantarel B.L."/>
            <person name="Chiu R."/>
            <person name="Coutinho P.M."/>
            <person name="Feau N."/>
            <person name="Field M."/>
            <person name="Frey P."/>
            <person name="Gelhaye E."/>
            <person name="Goldberg J."/>
            <person name="Grabherr M.G."/>
            <person name="Kodira C.D."/>
            <person name="Kohler A."/>
            <person name="Kuees U."/>
            <person name="Lindquist E.A."/>
            <person name="Lucas S.M."/>
            <person name="Mago R."/>
            <person name="Mauceli E."/>
            <person name="Morin E."/>
            <person name="Murat C."/>
            <person name="Pangilinan J.L."/>
            <person name="Park R."/>
            <person name="Pearson M."/>
            <person name="Quesneville H."/>
            <person name="Rouhier N."/>
            <person name="Sakthikumar S."/>
            <person name="Salamov A.A."/>
            <person name="Schmutz J."/>
            <person name="Selles B."/>
            <person name="Shapiro H."/>
            <person name="Tanguay P."/>
            <person name="Tuskan G.A."/>
            <person name="Henrissat B."/>
            <person name="Van de Peer Y."/>
            <person name="Rouze P."/>
            <person name="Ellis J.G."/>
            <person name="Dodds P.N."/>
            <person name="Schein J.E."/>
            <person name="Zhong S."/>
            <person name="Hamelin R.C."/>
            <person name="Grigoriev I.V."/>
            <person name="Szabo L.J."/>
            <person name="Martin F."/>
        </authorList>
    </citation>
    <scope>NUCLEOTIDE SEQUENCE [LARGE SCALE GENOMIC DNA]</scope>
    <source>
        <strain evidence="3">98AG31 / pathotype 3-4-7</strain>
    </source>
</reference>
<dbReference type="InParanoid" id="F4RJQ6"/>
<dbReference type="RefSeq" id="XP_007409361.1">
    <property type="nucleotide sequence ID" value="XM_007409299.1"/>
</dbReference>
<feature type="region of interest" description="Disordered" evidence="1">
    <location>
        <begin position="222"/>
        <end position="254"/>
    </location>
</feature>
<dbReference type="HOGENOM" id="CLU_015424_0_0_1"/>
<keyword evidence="3" id="KW-1185">Reference proteome</keyword>
<dbReference type="VEuPathDB" id="FungiDB:MELLADRAFT_62657"/>
<evidence type="ECO:0000256" key="1">
    <source>
        <dbReference type="SAM" id="MobiDB-lite"/>
    </source>
</evidence>
<feature type="compositionally biased region" description="Polar residues" evidence="1">
    <location>
        <begin position="237"/>
        <end position="254"/>
    </location>
</feature>
<gene>
    <name evidence="2" type="ORF">MELLADRAFT_62657</name>
</gene>
<proteinExistence type="predicted"/>
<feature type="compositionally biased region" description="Polar residues" evidence="1">
    <location>
        <begin position="412"/>
        <end position="424"/>
    </location>
</feature>
<feature type="compositionally biased region" description="Polar residues" evidence="1">
    <location>
        <begin position="431"/>
        <end position="469"/>
    </location>
</feature>
<evidence type="ECO:0000313" key="2">
    <source>
        <dbReference type="EMBL" id="EGG07454.1"/>
    </source>
</evidence>
<organism evidence="3">
    <name type="scientific">Melampsora larici-populina (strain 98AG31 / pathotype 3-4-7)</name>
    <name type="common">Poplar leaf rust fungus</name>
    <dbReference type="NCBI Taxonomy" id="747676"/>
    <lineage>
        <taxon>Eukaryota</taxon>
        <taxon>Fungi</taxon>
        <taxon>Dikarya</taxon>
        <taxon>Basidiomycota</taxon>
        <taxon>Pucciniomycotina</taxon>
        <taxon>Pucciniomycetes</taxon>
        <taxon>Pucciniales</taxon>
        <taxon>Melampsoraceae</taxon>
        <taxon>Melampsora</taxon>
    </lineage>
</organism>
<sequence>MAVPTLIKETYRMVNPGAPLPFPPGPGKQGPVGLLCPVCDTPMIYSRANTDSWLIGASEALQFIDLMITYAFQITSQCPTPANNHNWKTWRCDQLNHELALINLGAPRPIISKEGDWGPRISPSGQVLTPAPERNPGHPYHPFLNCLGTPANTPNGRAPSLGFVINLTVGIPCLLTDCLSQYCLGCCLQYGTPLCRKHPRPTRSSTPLDIPDPLVNRMAHSSVHALNEPTPRGKSKGTASQARHHQWAQTSNSLGRRVPQEAMAMFQNHREQRDEAAQRQAASLIDESKLVMIELWLNEVKPKTITVLFPFWPKACFGESPLLVQALQSANGPNWNRAIIFWDEKITAWRDTLDSYPHCFSAHQRTIVVRLPSVEVPLSALPSSTKASPSKSPVSAFISSMELPPICDLPSSPRTGSESTSTGRLTRAGTEPTQNANTKAELQAQPTTTTGLDSIQSQTTPVPSLSISQEGAPPATPPNAIMIDLTDSPDQVHNEIDTQASKPQLLKLVHSFTKSSTEWLNFTINDAYSLFEHRYAYFKSCVIVNQNGLHGISLKIAAKRDESELQENRPYRLDGPVGVWGPDDRPMLFEDFPNTIEIDDAEVRPQCMVNKVLAQGLGQIVEWSTRQTCGAPVEVIKVMHRCWNSTVSDNKSSYSSSFPNSSVYIYDTLLFPSITANSAC</sequence>
<evidence type="ECO:0000313" key="3">
    <source>
        <dbReference type="Proteomes" id="UP000001072"/>
    </source>
</evidence>
<dbReference type="KEGG" id="mlr:MELLADRAFT_62657"/>
<accession>F4RJQ6</accession>
<protein>
    <submittedName>
        <fullName evidence="2">Uncharacterized protein</fullName>
    </submittedName>
</protein>
<dbReference type="Proteomes" id="UP000001072">
    <property type="component" value="Unassembled WGS sequence"/>
</dbReference>
<dbReference type="GeneID" id="18929946"/>